<accession>A0A486XS43</accession>
<dbReference type="EMBL" id="CAAJGR010000121">
    <property type="protein sequence ID" value="VHO05408.1"/>
    <property type="molecule type" value="Genomic_DNA"/>
</dbReference>
<evidence type="ECO:0000256" key="1">
    <source>
        <dbReference type="SAM" id="Phobius"/>
    </source>
</evidence>
<keyword evidence="1" id="KW-0812">Transmembrane</keyword>
<feature type="transmembrane region" description="Helical" evidence="1">
    <location>
        <begin position="81"/>
        <end position="100"/>
    </location>
</feature>
<keyword evidence="1" id="KW-0472">Membrane</keyword>
<dbReference type="AlphaFoldDB" id="A0A486XS43"/>
<protein>
    <recommendedName>
        <fullName evidence="3">DUF2878 domain-containing protein</fullName>
    </recommendedName>
</protein>
<evidence type="ECO:0008006" key="3">
    <source>
        <dbReference type="Google" id="ProtNLM"/>
    </source>
</evidence>
<feature type="transmembrane region" description="Helical" evidence="1">
    <location>
        <begin position="50"/>
        <end position="69"/>
    </location>
</feature>
<gene>
    <name evidence="2" type="ORF">BAL341_2491</name>
</gene>
<evidence type="ECO:0000313" key="2">
    <source>
        <dbReference type="EMBL" id="VHO05408.1"/>
    </source>
</evidence>
<proteinExistence type="predicted"/>
<name>A0A486XS43_9GAMM</name>
<feature type="transmembrane region" description="Helical" evidence="1">
    <location>
        <begin position="12"/>
        <end position="38"/>
    </location>
</feature>
<keyword evidence="1" id="KW-1133">Transmembrane helix</keyword>
<feature type="transmembrane region" description="Helical" evidence="1">
    <location>
        <begin position="138"/>
        <end position="156"/>
    </location>
</feature>
<feature type="transmembrane region" description="Helical" evidence="1">
    <location>
        <begin position="107"/>
        <end position="132"/>
    </location>
</feature>
<dbReference type="Pfam" id="PF11086">
    <property type="entry name" value="DUF2878"/>
    <property type="match status" value="1"/>
</dbReference>
<sequence length="163" mass="18065">MSAEKSFNWRSLIGFELCWFALVYWQHLAAMPVLLYWLYGMWRLGKSERIAVLVILLAGVAMDTLLSMLDVLNFKGSSLMPLWFVVLWAVFALAAVEFMAKVLSNPWLAALLGASGGPLSYWGGAALSGGVLQFPSPLFSITVLVIAWALFAVALGQSRRWYV</sequence>
<reference evidence="2" key="1">
    <citation type="submission" date="2019-04" db="EMBL/GenBank/DDBJ databases">
        <authorList>
            <person name="Brambilla D."/>
        </authorList>
    </citation>
    <scope>NUCLEOTIDE SEQUENCE</scope>
    <source>
        <strain evidence="2">BAL1</strain>
    </source>
</reference>
<dbReference type="InterPro" id="IPR021306">
    <property type="entry name" value="DUF2878"/>
</dbReference>
<organism evidence="2">
    <name type="scientific">Rheinheimera sp. BAL341</name>
    <dbReference type="NCBI Taxonomy" id="1708203"/>
    <lineage>
        <taxon>Bacteria</taxon>
        <taxon>Pseudomonadati</taxon>
        <taxon>Pseudomonadota</taxon>
        <taxon>Gammaproteobacteria</taxon>
        <taxon>Chromatiales</taxon>
        <taxon>Chromatiaceae</taxon>
        <taxon>Rheinheimera</taxon>
    </lineage>
</organism>